<organism evidence="1 2">
    <name type="scientific">Caerostris darwini</name>
    <dbReference type="NCBI Taxonomy" id="1538125"/>
    <lineage>
        <taxon>Eukaryota</taxon>
        <taxon>Metazoa</taxon>
        <taxon>Ecdysozoa</taxon>
        <taxon>Arthropoda</taxon>
        <taxon>Chelicerata</taxon>
        <taxon>Arachnida</taxon>
        <taxon>Araneae</taxon>
        <taxon>Araneomorphae</taxon>
        <taxon>Entelegynae</taxon>
        <taxon>Araneoidea</taxon>
        <taxon>Araneidae</taxon>
        <taxon>Caerostris</taxon>
    </lineage>
</organism>
<protein>
    <submittedName>
        <fullName evidence="1">Uncharacterized protein</fullName>
    </submittedName>
</protein>
<keyword evidence="2" id="KW-1185">Reference proteome</keyword>
<dbReference type="AlphaFoldDB" id="A0AAV4SJK7"/>
<evidence type="ECO:0000313" key="1">
    <source>
        <dbReference type="EMBL" id="GIY33391.1"/>
    </source>
</evidence>
<comment type="caution">
    <text evidence="1">The sequence shown here is derived from an EMBL/GenBank/DDBJ whole genome shotgun (WGS) entry which is preliminary data.</text>
</comment>
<evidence type="ECO:0000313" key="2">
    <source>
        <dbReference type="Proteomes" id="UP001054837"/>
    </source>
</evidence>
<sequence>MRSISWARKGRPTAFDSPKVKYTDRPTRYPTKGYEFPIVMLQFRLDYDEWLRIVLCAIIYTCFHTRIRFDNNSLTRIHERRFAKAIIASFRQNRCGIDLWLADELYFYLHDICQFTKLA</sequence>
<gene>
    <name evidence="1" type="ORF">CDAR_472621</name>
</gene>
<dbReference type="Proteomes" id="UP001054837">
    <property type="component" value="Unassembled WGS sequence"/>
</dbReference>
<reference evidence="1 2" key="1">
    <citation type="submission" date="2021-06" db="EMBL/GenBank/DDBJ databases">
        <title>Caerostris darwini draft genome.</title>
        <authorList>
            <person name="Kono N."/>
            <person name="Arakawa K."/>
        </authorList>
    </citation>
    <scope>NUCLEOTIDE SEQUENCE [LARGE SCALE GENOMIC DNA]</scope>
</reference>
<name>A0AAV4SJK7_9ARAC</name>
<dbReference type="EMBL" id="BPLQ01007934">
    <property type="protein sequence ID" value="GIY33391.1"/>
    <property type="molecule type" value="Genomic_DNA"/>
</dbReference>
<accession>A0AAV4SJK7</accession>
<proteinExistence type="predicted"/>